<evidence type="ECO:0000313" key="3">
    <source>
        <dbReference type="EMBL" id="MPM34718.1"/>
    </source>
</evidence>
<dbReference type="GO" id="GO:0004764">
    <property type="term" value="F:shikimate 3-dehydrogenase (NADP+) activity"/>
    <property type="evidence" value="ECO:0007669"/>
    <property type="project" value="UniProtKB-EC"/>
</dbReference>
<dbReference type="InterPro" id="IPR001381">
    <property type="entry name" value="DHquinase_I"/>
</dbReference>
<dbReference type="Pfam" id="PF01487">
    <property type="entry name" value="DHquinase_I"/>
    <property type="match status" value="1"/>
</dbReference>
<dbReference type="Pfam" id="PF08501">
    <property type="entry name" value="Shikimate_dh_N"/>
    <property type="match status" value="1"/>
</dbReference>
<feature type="domain" description="Quinate/shikimate 5-dehydrogenase/glutamyl-tRNA reductase" evidence="1">
    <location>
        <begin position="349"/>
        <end position="417"/>
    </location>
</feature>
<dbReference type="GO" id="GO:0003855">
    <property type="term" value="F:3-dehydroquinate dehydratase activity"/>
    <property type="evidence" value="ECO:0007669"/>
    <property type="project" value="InterPro"/>
</dbReference>
<sequence length="494" mass="55072">MLCLTLTGSTLEENRALVERNRTWISLAELRLDHLHPDEQKIASSFPSTVDLPVILTLRRAIDGGKCTLAEKQRLQLLYEASKGDFAYVDIEDDVKKGDLKFKDPLFEQKVDMEASLRQRGVKIIRSYHNFECVPADIFGRISKLAAKGDIPKVAVTPNNLMDIITLFRVQQELSDVQEKIVIGMGEFGICTRILYKKCGSLLSFCSDSQAAPGHLGAQAMSTLYRADKLDEKTHIFGIIGNPVYHTASPKIHNPGFEAIRYNAVYVPFLVDSVRAFFKLAEMIQIHGFSVTVPHKRSVQPYLGRITREVKQIGSCNTVVRIQNMWKGMNTDYYGFLAPISEEIGKGAIRHALVIGAGGASRAVVWALHNHGVKVTILNRSQEHARSLASETMSNYDTLERGQLYSGAADLVVQTTSVGMGELSSMDPCPSFSFTGNEIAYELVYEPKETVFLKKAKDAGCRIVNGSQMLMEQGKLQFEAFTGYHYPHWIQADL</sequence>
<protein>
    <submittedName>
        <fullName evidence="3">Shikimate dehydrogenase (NADP(+))</fullName>
        <ecNumber evidence="3">1.1.1.25</ecNumber>
    </submittedName>
</protein>
<dbReference type="HAMAP" id="MF_00222">
    <property type="entry name" value="Shikimate_DH_AroE"/>
    <property type="match status" value="1"/>
</dbReference>
<dbReference type="Gene3D" id="3.20.20.70">
    <property type="entry name" value="Aldolase class I"/>
    <property type="match status" value="1"/>
</dbReference>
<dbReference type="GO" id="GO:0050661">
    <property type="term" value="F:NADP binding"/>
    <property type="evidence" value="ECO:0007669"/>
    <property type="project" value="TreeGrafter"/>
</dbReference>
<dbReference type="PANTHER" id="PTHR21089:SF1">
    <property type="entry name" value="BIFUNCTIONAL 3-DEHYDROQUINATE DEHYDRATASE_SHIKIMATE DEHYDROGENASE, CHLOROPLASTIC"/>
    <property type="match status" value="1"/>
</dbReference>
<dbReference type="Pfam" id="PF01488">
    <property type="entry name" value="Shikimate_DH"/>
    <property type="match status" value="1"/>
</dbReference>
<comment type="caution">
    <text evidence="3">The sequence shown here is derived from an EMBL/GenBank/DDBJ whole genome shotgun (WGS) entry which is preliminary data.</text>
</comment>
<name>A0A644Z367_9ZZZZ</name>
<dbReference type="SUPFAM" id="SSF51569">
    <property type="entry name" value="Aldolase"/>
    <property type="match status" value="1"/>
</dbReference>
<dbReference type="GO" id="GO:0009423">
    <property type="term" value="P:chorismate biosynthetic process"/>
    <property type="evidence" value="ECO:0007669"/>
    <property type="project" value="UniProtKB-UniPathway"/>
</dbReference>
<dbReference type="InterPro" id="IPR036291">
    <property type="entry name" value="NAD(P)-bd_dom_sf"/>
</dbReference>
<dbReference type="UniPathway" id="UPA00053">
    <property type="reaction ID" value="UER00087"/>
</dbReference>
<dbReference type="InterPro" id="IPR046346">
    <property type="entry name" value="Aminoacid_DH-like_N_sf"/>
</dbReference>
<dbReference type="AlphaFoldDB" id="A0A644Z367"/>
<proteinExistence type="inferred from homology"/>
<keyword evidence="3" id="KW-0560">Oxidoreductase</keyword>
<dbReference type="SUPFAM" id="SSF51735">
    <property type="entry name" value="NAD(P)-binding Rossmann-fold domains"/>
    <property type="match status" value="1"/>
</dbReference>
<dbReference type="PANTHER" id="PTHR21089">
    <property type="entry name" value="SHIKIMATE DEHYDROGENASE"/>
    <property type="match status" value="1"/>
</dbReference>
<dbReference type="InterPro" id="IPR006151">
    <property type="entry name" value="Shikm_DH/Glu-tRNA_Rdtase"/>
</dbReference>
<evidence type="ECO:0000259" key="2">
    <source>
        <dbReference type="Pfam" id="PF08501"/>
    </source>
</evidence>
<dbReference type="CDD" id="cd01065">
    <property type="entry name" value="NAD_bind_Shikimate_DH"/>
    <property type="match status" value="1"/>
</dbReference>
<dbReference type="GO" id="GO:0005829">
    <property type="term" value="C:cytosol"/>
    <property type="evidence" value="ECO:0007669"/>
    <property type="project" value="TreeGrafter"/>
</dbReference>
<dbReference type="InterPro" id="IPR013785">
    <property type="entry name" value="Aldolase_TIM"/>
</dbReference>
<dbReference type="SUPFAM" id="SSF53223">
    <property type="entry name" value="Aminoacid dehydrogenase-like, N-terminal domain"/>
    <property type="match status" value="1"/>
</dbReference>
<evidence type="ECO:0000259" key="1">
    <source>
        <dbReference type="Pfam" id="PF01488"/>
    </source>
</evidence>
<dbReference type="EMBL" id="VSSQ01007058">
    <property type="protein sequence ID" value="MPM34718.1"/>
    <property type="molecule type" value="Genomic_DNA"/>
</dbReference>
<organism evidence="3">
    <name type="scientific">bioreactor metagenome</name>
    <dbReference type="NCBI Taxonomy" id="1076179"/>
    <lineage>
        <taxon>unclassified sequences</taxon>
        <taxon>metagenomes</taxon>
        <taxon>ecological metagenomes</taxon>
    </lineage>
</organism>
<feature type="domain" description="Shikimate dehydrogenase substrate binding N-terminal" evidence="2">
    <location>
        <begin position="239"/>
        <end position="319"/>
    </location>
</feature>
<accession>A0A644Z367</accession>
<dbReference type="InterPro" id="IPR013708">
    <property type="entry name" value="Shikimate_DH-bd_N"/>
</dbReference>
<gene>
    <name evidence="3" type="primary">aroE_29</name>
    <name evidence="3" type="ORF">SDC9_81305</name>
</gene>
<dbReference type="Gene3D" id="3.40.50.10860">
    <property type="entry name" value="Leucine Dehydrogenase, chain A, domain 1"/>
    <property type="match status" value="1"/>
</dbReference>
<dbReference type="Gene3D" id="3.40.50.720">
    <property type="entry name" value="NAD(P)-binding Rossmann-like Domain"/>
    <property type="match status" value="1"/>
</dbReference>
<reference evidence="3" key="1">
    <citation type="submission" date="2019-08" db="EMBL/GenBank/DDBJ databases">
        <authorList>
            <person name="Kucharzyk K."/>
            <person name="Murdoch R.W."/>
            <person name="Higgins S."/>
            <person name="Loffler F."/>
        </authorList>
    </citation>
    <scope>NUCLEOTIDE SEQUENCE</scope>
</reference>
<dbReference type="CDD" id="cd00502">
    <property type="entry name" value="DHQase_I"/>
    <property type="match status" value="1"/>
</dbReference>
<dbReference type="GO" id="GO:0019632">
    <property type="term" value="P:shikimate metabolic process"/>
    <property type="evidence" value="ECO:0007669"/>
    <property type="project" value="TreeGrafter"/>
</dbReference>
<dbReference type="InterPro" id="IPR022893">
    <property type="entry name" value="Shikimate_DH_fam"/>
</dbReference>
<dbReference type="EC" id="1.1.1.25" evidence="3"/>